<feature type="repeat" description="WD" evidence="3">
    <location>
        <begin position="91"/>
        <end position="132"/>
    </location>
</feature>
<dbReference type="HOGENOM" id="CLU_1570258_0_0_1"/>
<dbReference type="GO" id="GO:0003729">
    <property type="term" value="F:mRNA binding"/>
    <property type="evidence" value="ECO:0007669"/>
    <property type="project" value="TreeGrafter"/>
</dbReference>
<dbReference type="OrthoDB" id="538223at2759"/>
<dbReference type="PROSITE" id="PS00678">
    <property type="entry name" value="WD_REPEATS_1"/>
    <property type="match status" value="1"/>
</dbReference>
<dbReference type="PROSITE" id="PS50082">
    <property type="entry name" value="WD_REPEATS_2"/>
    <property type="match status" value="1"/>
</dbReference>
<dbReference type="Pfam" id="PF00400">
    <property type="entry name" value="WD40"/>
    <property type="match status" value="1"/>
</dbReference>
<dbReference type="SMART" id="SM00320">
    <property type="entry name" value="WD40"/>
    <property type="match status" value="1"/>
</dbReference>
<dbReference type="PANTHER" id="PTHR43979">
    <property type="entry name" value="PRE-MRNA-PROCESSING FACTOR 17"/>
    <property type="match status" value="1"/>
</dbReference>
<dbReference type="PANTHER" id="PTHR43979:SF1">
    <property type="entry name" value="PRE-MRNA-PROCESSING FACTOR 17"/>
    <property type="match status" value="1"/>
</dbReference>
<dbReference type="Proteomes" id="UP000001699">
    <property type="component" value="Unassembled WGS sequence"/>
</dbReference>
<evidence type="ECO:0000256" key="3">
    <source>
        <dbReference type="PROSITE-ProRule" id="PRU00221"/>
    </source>
</evidence>
<dbReference type="InterPro" id="IPR001680">
    <property type="entry name" value="WD40_rpt"/>
</dbReference>
<proteinExistence type="predicted"/>
<dbReference type="InterPro" id="IPR032847">
    <property type="entry name" value="PRPF17"/>
</dbReference>
<dbReference type="SUPFAM" id="SSF50978">
    <property type="entry name" value="WD40 repeat-like"/>
    <property type="match status" value="1"/>
</dbReference>
<dbReference type="InterPro" id="IPR015943">
    <property type="entry name" value="WD40/YVTN_repeat-like_dom_sf"/>
</dbReference>
<dbReference type="GO" id="GO:0000398">
    <property type="term" value="P:mRNA splicing, via spliceosome"/>
    <property type="evidence" value="ECO:0007669"/>
    <property type="project" value="InterPro"/>
</dbReference>
<dbReference type="VEuPathDB" id="FungiDB:AFUB_054010"/>
<dbReference type="AlphaFoldDB" id="B0Y3F4"/>
<evidence type="ECO:0000256" key="1">
    <source>
        <dbReference type="ARBA" id="ARBA00022574"/>
    </source>
</evidence>
<keyword evidence="2" id="KW-0677">Repeat</keyword>
<dbReference type="EMBL" id="DS499597">
    <property type="protein sequence ID" value="EDP51395.1"/>
    <property type="molecule type" value="Genomic_DNA"/>
</dbReference>
<dbReference type="GO" id="GO:0071013">
    <property type="term" value="C:catalytic step 2 spliceosome"/>
    <property type="evidence" value="ECO:0007669"/>
    <property type="project" value="InterPro"/>
</dbReference>
<keyword evidence="5" id="KW-1185">Reference proteome</keyword>
<accession>B0Y3F4</accession>
<evidence type="ECO:0000313" key="5">
    <source>
        <dbReference type="Proteomes" id="UP000001699"/>
    </source>
</evidence>
<protein>
    <submittedName>
        <fullName evidence="4">Uncharacterized protein</fullName>
    </submittedName>
</protein>
<dbReference type="InterPro" id="IPR036322">
    <property type="entry name" value="WD40_repeat_dom_sf"/>
</dbReference>
<dbReference type="PROSITE" id="PS50294">
    <property type="entry name" value="WD_REPEATS_REGION"/>
    <property type="match status" value="1"/>
</dbReference>
<sequence>MIFILSVIQVSLSTSGGTTLKLAQNLQLLILLDNMPQGVHSIPKLEDLIQERLPALTLYYFLAIEKSHLQSQWYLPRPAVEDNWSACLQTFEGHSKPVNSVLFSHDSKLIASASFDQTVKIWDATSGHCLQMVNAGGVIRVKSFAHINSYVELDYGIIGLSFLGFTCNTS</sequence>
<organism evidence="4 5">
    <name type="scientific">Aspergillus fumigatus (strain CBS 144.89 / FGSC A1163 / CEA10)</name>
    <name type="common">Neosartorya fumigata</name>
    <dbReference type="NCBI Taxonomy" id="451804"/>
    <lineage>
        <taxon>Eukaryota</taxon>
        <taxon>Fungi</taxon>
        <taxon>Dikarya</taxon>
        <taxon>Ascomycota</taxon>
        <taxon>Pezizomycotina</taxon>
        <taxon>Eurotiomycetes</taxon>
        <taxon>Eurotiomycetidae</taxon>
        <taxon>Eurotiales</taxon>
        <taxon>Aspergillaceae</taxon>
        <taxon>Aspergillus</taxon>
        <taxon>Aspergillus subgen. Fumigati</taxon>
    </lineage>
</organism>
<name>B0Y3F4_ASPFC</name>
<dbReference type="Gene3D" id="2.130.10.10">
    <property type="entry name" value="YVTN repeat-like/Quinoprotein amine dehydrogenase"/>
    <property type="match status" value="1"/>
</dbReference>
<evidence type="ECO:0000313" key="4">
    <source>
        <dbReference type="EMBL" id="EDP51395.1"/>
    </source>
</evidence>
<reference evidence="4 5" key="1">
    <citation type="journal article" date="2008" name="PLoS Genet.">
        <title>Genomic islands in the pathogenic filamentous fungus Aspergillus fumigatus.</title>
        <authorList>
            <person name="Fedorova N.D."/>
            <person name="Khaldi N."/>
            <person name="Joardar V.S."/>
            <person name="Maiti R."/>
            <person name="Amedeo P."/>
            <person name="Anderson M.J."/>
            <person name="Crabtree J."/>
            <person name="Silva J.C."/>
            <person name="Badger J.H."/>
            <person name="Albarraq A."/>
            <person name="Angiuoli S."/>
            <person name="Bussey H."/>
            <person name="Bowyer P."/>
            <person name="Cotty P.J."/>
            <person name="Dyer P.S."/>
            <person name="Egan A."/>
            <person name="Galens K."/>
            <person name="Fraser-Liggett C.M."/>
            <person name="Haas B.J."/>
            <person name="Inman J.M."/>
            <person name="Kent R."/>
            <person name="Lemieux S."/>
            <person name="Malavazi I."/>
            <person name="Orvis J."/>
            <person name="Roemer T."/>
            <person name="Ronning C.M."/>
            <person name="Sundaram J.P."/>
            <person name="Sutton G."/>
            <person name="Turner G."/>
            <person name="Venter J.C."/>
            <person name="White O.R."/>
            <person name="Whitty B.R."/>
            <person name="Youngman P."/>
            <person name="Wolfe K.H."/>
            <person name="Goldman G.H."/>
            <person name="Wortman J.R."/>
            <person name="Jiang B."/>
            <person name="Denning D.W."/>
            <person name="Nierman W.C."/>
        </authorList>
    </citation>
    <scope>NUCLEOTIDE SEQUENCE [LARGE SCALE GENOMIC DNA]</scope>
    <source>
        <strain evidence="5">CBS 144.89 / FGSC A1163 / CEA10</strain>
    </source>
</reference>
<gene>
    <name evidence="4" type="ORF">AFUB_054010</name>
</gene>
<dbReference type="InterPro" id="IPR019775">
    <property type="entry name" value="WD40_repeat_CS"/>
</dbReference>
<keyword evidence="1 3" id="KW-0853">WD repeat</keyword>
<evidence type="ECO:0000256" key="2">
    <source>
        <dbReference type="ARBA" id="ARBA00022737"/>
    </source>
</evidence>